<dbReference type="GO" id="GO:0031398">
    <property type="term" value="P:positive regulation of protein ubiquitination"/>
    <property type="evidence" value="ECO:0007669"/>
    <property type="project" value="TreeGrafter"/>
</dbReference>
<dbReference type="SUPFAM" id="SSF57924">
    <property type="entry name" value="Inhibitor of apoptosis (IAP) repeat"/>
    <property type="match status" value="2"/>
</dbReference>
<dbReference type="Gene3D" id="1.10.1170.10">
    <property type="entry name" value="Inhibitor Of Apoptosis Protein (2mihbC-IAP-1), Chain A"/>
    <property type="match status" value="2"/>
</dbReference>
<dbReference type="EMBL" id="JASAOG010000201">
    <property type="protein sequence ID" value="KAK0044300.1"/>
    <property type="molecule type" value="Genomic_DNA"/>
</dbReference>
<sequence>MSIFLNAKSLTFHQNYALKCFSNTGLDHQDIHLDSNDVLEIHQLQFPNCPSLSGETCTNIPRERTNFNEIISSLSSVPNVNSVDENQNLTVGATGTSRFDYSSTESKQSCLRNHGHQGIREERRPEIQVETLRDFDQYFKRCNSFTNWPFDHPLSPSELSMSGFYYQGTDDCVSCFKCGGGIRNWEEDDDVWVEHARWFPRCSYLCGKMGHEFVNTVQDLYKNNDQVKRYMVLERLNDLDGTIFSAYEEQNLCHFHFGQSRCRRAIACKNEHCPLMTEKPFYPQYSEYSERCKTMCSKRMALAGYFYYYPCRSYICYYCGDIQLIRDHTDNIQLVLMKHARSSPFCDYIRSRCLLSDRAISVAQYRHFKSLLPYLTKIDYNKILKLEPATNNAMQDLLDESLRHNICTFCHGRPVNWRLVCCGHVSCDTCLASRLT</sequence>
<dbReference type="GO" id="GO:0043027">
    <property type="term" value="F:cysteine-type endopeptidase inhibitor activity involved in apoptotic process"/>
    <property type="evidence" value="ECO:0007669"/>
    <property type="project" value="TreeGrafter"/>
</dbReference>
<reference evidence="1" key="2">
    <citation type="submission" date="2023-04" db="EMBL/GenBank/DDBJ databases">
        <authorList>
            <person name="Bu L."/>
            <person name="Lu L."/>
            <person name="Laidemitt M.R."/>
            <person name="Zhang S.M."/>
            <person name="Mutuku M."/>
            <person name="Mkoji G."/>
            <person name="Steinauer M."/>
            <person name="Loker E.S."/>
        </authorList>
    </citation>
    <scope>NUCLEOTIDE SEQUENCE</scope>
    <source>
        <strain evidence="1">KasaAsao</strain>
        <tissue evidence="1">Whole Snail</tissue>
    </source>
</reference>
<dbReference type="PANTHER" id="PTHR10044">
    <property type="entry name" value="INHIBITOR OF APOPTOSIS"/>
    <property type="match status" value="1"/>
</dbReference>
<dbReference type="AlphaFoldDB" id="A0AAD8EY55"/>
<dbReference type="PANTHER" id="PTHR10044:SF139">
    <property type="entry name" value="DEATH-ASSOCIATED INHIBITOR OF APOPTOSIS 2"/>
    <property type="match status" value="1"/>
</dbReference>
<dbReference type="GO" id="GO:0043066">
    <property type="term" value="P:negative regulation of apoptotic process"/>
    <property type="evidence" value="ECO:0007669"/>
    <property type="project" value="TreeGrafter"/>
</dbReference>
<organism evidence="1 2">
    <name type="scientific">Biomphalaria pfeifferi</name>
    <name type="common">Bloodfluke planorb</name>
    <name type="synonym">Freshwater snail</name>
    <dbReference type="NCBI Taxonomy" id="112525"/>
    <lineage>
        <taxon>Eukaryota</taxon>
        <taxon>Metazoa</taxon>
        <taxon>Spiralia</taxon>
        <taxon>Lophotrochozoa</taxon>
        <taxon>Mollusca</taxon>
        <taxon>Gastropoda</taxon>
        <taxon>Heterobranchia</taxon>
        <taxon>Euthyneura</taxon>
        <taxon>Panpulmonata</taxon>
        <taxon>Hygrophila</taxon>
        <taxon>Lymnaeoidea</taxon>
        <taxon>Planorbidae</taxon>
        <taxon>Biomphalaria</taxon>
    </lineage>
</organism>
<protein>
    <submittedName>
        <fullName evidence="1">Baculoviral IAP repeat-containing protein 7</fullName>
    </submittedName>
</protein>
<keyword evidence="2" id="KW-1185">Reference proteome</keyword>
<dbReference type="Proteomes" id="UP001233172">
    <property type="component" value="Unassembled WGS sequence"/>
</dbReference>
<dbReference type="GO" id="GO:0051726">
    <property type="term" value="P:regulation of cell cycle"/>
    <property type="evidence" value="ECO:0007669"/>
    <property type="project" value="TreeGrafter"/>
</dbReference>
<dbReference type="GO" id="GO:0061630">
    <property type="term" value="F:ubiquitin protein ligase activity"/>
    <property type="evidence" value="ECO:0007669"/>
    <property type="project" value="TreeGrafter"/>
</dbReference>
<dbReference type="InterPro" id="IPR050784">
    <property type="entry name" value="IAP"/>
</dbReference>
<proteinExistence type="predicted"/>
<dbReference type="GO" id="GO:0005634">
    <property type="term" value="C:nucleus"/>
    <property type="evidence" value="ECO:0007669"/>
    <property type="project" value="TreeGrafter"/>
</dbReference>
<dbReference type="Pfam" id="PF00653">
    <property type="entry name" value="BIR"/>
    <property type="match status" value="1"/>
</dbReference>
<evidence type="ECO:0000313" key="1">
    <source>
        <dbReference type="EMBL" id="KAK0044300.1"/>
    </source>
</evidence>
<evidence type="ECO:0000313" key="2">
    <source>
        <dbReference type="Proteomes" id="UP001233172"/>
    </source>
</evidence>
<dbReference type="GO" id="GO:0005737">
    <property type="term" value="C:cytoplasm"/>
    <property type="evidence" value="ECO:0007669"/>
    <property type="project" value="TreeGrafter"/>
</dbReference>
<accession>A0AAD8EY55</accession>
<comment type="caution">
    <text evidence="1">The sequence shown here is derived from an EMBL/GenBank/DDBJ whole genome shotgun (WGS) entry which is preliminary data.</text>
</comment>
<reference evidence="1" key="1">
    <citation type="journal article" date="2023" name="PLoS Negl. Trop. Dis.">
        <title>A genome sequence for Biomphalaria pfeifferi, the major vector snail for the human-infecting parasite Schistosoma mansoni.</title>
        <authorList>
            <person name="Bu L."/>
            <person name="Lu L."/>
            <person name="Laidemitt M.R."/>
            <person name="Zhang S.M."/>
            <person name="Mutuku M."/>
            <person name="Mkoji G."/>
            <person name="Steinauer M."/>
            <person name="Loker E.S."/>
        </authorList>
    </citation>
    <scope>NUCLEOTIDE SEQUENCE</scope>
    <source>
        <strain evidence="1">KasaAsao</strain>
    </source>
</reference>
<feature type="non-terminal residue" evidence="1">
    <location>
        <position position="1"/>
    </location>
</feature>
<name>A0AAD8EY55_BIOPF</name>
<dbReference type="InterPro" id="IPR001370">
    <property type="entry name" value="BIR_rpt"/>
</dbReference>
<dbReference type="PROSITE" id="PS50143">
    <property type="entry name" value="BIR_REPEAT_2"/>
    <property type="match status" value="1"/>
</dbReference>
<dbReference type="CDD" id="cd00022">
    <property type="entry name" value="BIR"/>
    <property type="match status" value="1"/>
</dbReference>
<gene>
    <name evidence="1" type="ORF">Bpfe_026322</name>
</gene>
<dbReference type="SMART" id="SM00238">
    <property type="entry name" value="BIR"/>
    <property type="match status" value="1"/>
</dbReference>